<accession>A0AC35TXJ1</accession>
<proteinExistence type="predicted"/>
<organism evidence="1 2">
    <name type="scientific">Rhabditophanes sp. KR3021</name>
    <dbReference type="NCBI Taxonomy" id="114890"/>
    <lineage>
        <taxon>Eukaryota</taxon>
        <taxon>Metazoa</taxon>
        <taxon>Ecdysozoa</taxon>
        <taxon>Nematoda</taxon>
        <taxon>Chromadorea</taxon>
        <taxon>Rhabditida</taxon>
        <taxon>Tylenchina</taxon>
        <taxon>Panagrolaimomorpha</taxon>
        <taxon>Strongyloidoidea</taxon>
        <taxon>Alloionematidae</taxon>
        <taxon>Rhabditophanes</taxon>
    </lineage>
</organism>
<sequence length="412" mass="44705">MVSEIKKRKMSQELNGTGPAVEQKFLFTSESVSEGHPDKMCDLISDAVLDAHLAQDPNAKVACETVTKTGMILLAGEITSKAVVDYQKVVRGVVKGIGFDDSSKGFDYKTCNLLVALEQQAPEIAAGVHANRSEEDVGAGDQGLMFGYATDETAECMPLSLLLAHQLLAKLHELRRSGVFAWARPDSKSQVTIEYKFDNGACIPVRVHTIVISCQHSPDVDLEILRKELTDKVIKEIIPKHLMDDDTILYLNPCGSFVIGGPQSDAGLTGRKIIVDTYGGWGAHGGGAFSGKDPTKVDRSAAYGARWVAKSLVKAGVCRRCLVQVSYAIGITNPLSITVMTYGTSKLSEVELLTIVNDNFDLRPGCIIKSLGLKAPIYQQTAANGHFGHGAFPWEQPKELTIREEFKLKLAL</sequence>
<protein>
    <submittedName>
        <fullName evidence="2">S-adenosylmethionine synthase</fullName>
    </submittedName>
</protein>
<evidence type="ECO:0000313" key="1">
    <source>
        <dbReference type="Proteomes" id="UP000095286"/>
    </source>
</evidence>
<reference evidence="2" key="1">
    <citation type="submission" date="2016-11" db="UniProtKB">
        <authorList>
            <consortium name="WormBaseParasite"/>
        </authorList>
    </citation>
    <scope>IDENTIFICATION</scope>
    <source>
        <strain evidence="2">KR3021</strain>
    </source>
</reference>
<name>A0AC35TXJ1_9BILA</name>
<dbReference type="WBParaSite" id="RSKR_0000513600.1">
    <property type="protein sequence ID" value="RSKR_0000513600.1"/>
    <property type="gene ID" value="RSKR_0000513600"/>
</dbReference>
<dbReference type="Proteomes" id="UP000095286">
    <property type="component" value="Unplaced"/>
</dbReference>
<evidence type="ECO:0000313" key="2">
    <source>
        <dbReference type="WBParaSite" id="RSKR_0000513600.1"/>
    </source>
</evidence>